<dbReference type="Proteomes" id="UP000631114">
    <property type="component" value="Unassembled WGS sequence"/>
</dbReference>
<dbReference type="OrthoDB" id="239812at2759"/>
<name>A0A835HN93_9MAGN</name>
<evidence type="ECO:0000313" key="1">
    <source>
        <dbReference type="EMBL" id="KAF9599998.1"/>
    </source>
</evidence>
<proteinExistence type="predicted"/>
<evidence type="ECO:0000313" key="2">
    <source>
        <dbReference type="Proteomes" id="UP000631114"/>
    </source>
</evidence>
<sequence>MSLLYLSHCRFKFMLGEKAKAQLIRDSRKDIELSITDVQKNPLNYTQHLFKLHLVREVHQVLLSDMVLPRTAGMMAEKVYKEVKNPGITIVTIHLAPMRRLTQET</sequence>
<protein>
    <submittedName>
        <fullName evidence="1">Uncharacterized protein</fullName>
    </submittedName>
</protein>
<reference evidence="1 2" key="1">
    <citation type="submission" date="2020-10" db="EMBL/GenBank/DDBJ databases">
        <title>The Coptis chinensis genome and diversification of protoberbering-type alkaloids.</title>
        <authorList>
            <person name="Wang B."/>
            <person name="Shu S."/>
            <person name="Song C."/>
            <person name="Liu Y."/>
        </authorList>
    </citation>
    <scope>NUCLEOTIDE SEQUENCE [LARGE SCALE GENOMIC DNA]</scope>
    <source>
        <strain evidence="1">HL-2020</strain>
        <tissue evidence="1">Leaf</tissue>
    </source>
</reference>
<keyword evidence="2" id="KW-1185">Reference proteome</keyword>
<comment type="caution">
    <text evidence="1">The sequence shown here is derived from an EMBL/GenBank/DDBJ whole genome shotgun (WGS) entry which is preliminary data.</text>
</comment>
<accession>A0A835HN93</accession>
<dbReference type="EMBL" id="JADFTS010000006">
    <property type="protein sequence ID" value="KAF9599998.1"/>
    <property type="molecule type" value="Genomic_DNA"/>
</dbReference>
<gene>
    <name evidence="1" type="ORF">IFM89_002471</name>
</gene>
<dbReference type="AlphaFoldDB" id="A0A835HN93"/>
<organism evidence="1 2">
    <name type="scientific">Coptis chinensis</name>
    <dbReference type="NCBI Taxonomy" id="261450"/>
    <lineage>
        <taxon>Eukaryota</taxon>
        <taxon>Viridiplantae</taxon>
        <taxon>Streptophyta</taxon>
        <taxon>Embryophyta</taxon>
        <taxon>Tracheophyta</taxon>
        <taxon>Spermatophyta</taxon>
        <taxon>Magnoliopsida</taxon>
        <taxon>Ranunculales</taxon>
        <taxon>Ranunculaceae</taxon>
        <taxon>Coptidoideae</taxon>
        <taxon>Coptis</taxon>
    </lineage>
</organism>